<dbReference type="InterPro" id="IPR001610">
    <property type="entry name" value="PAC"/>
</dbReference>
<dbReference type="InterPro" id="IPR036890">
    <property type="entry name" value="HATPase_C_sf"/>
</dbReference>
<evidence type="ECO:0000256" key="4">
    <source>
        <dbReference type="ARBA" id="ARBA00022679"/>
    </source>
</evidence>
<feature type="domain" description="PAC" evidence="9">
    <location>
        <begin position="195"/>
        <end position="247"/>
    </location>
</feature>
<dbReference type="Proteomes" id="UP000471521">
    <property type="component" value="Unassembled WGS sequence"/>
</dbReference>
<dbReference type="SMART" id="SM00091">
    <property type="entry name" value="PAS"/>
    <property type="match status" value="2"/>
</dbReference>
<dbReference type="AlphaFoldDB" id="A0A6B0SQT6"/>
<evidence type="ECO:0000256" key="1">
    <source>
        <dbReference type="ARBA" id="ARBA00000085"/>
    </source>
</evidence>
<protein>
    <recommendedName>
        <fullName evidence="2">histidine kinase</fullName>
        <ecNumber evidence="2">2.7.13.3</ecNumber>
    </recommendedName>
</protein>
<dbReference type="PANTHER" id="PTHR43711:SF1">
    <property type="entry name" value="HISTIDINE KINASE 1"/>
    <property type="match status" value="1"/>
</dbReference>
<dbReference type="Pfam" id="PF08448">
    <property type="entry name" value="PAS_4"/>
    <property type="match status" value="1"/>
</dbReference>
<evidence type="ECO:0000256" key="6">
    <source>
        <dbReference type="ARBA" id="ARBA00023012"/>
    </source>
</evidence>
<comment type="caution">
    <text evidence="10">The sequence shown here is derived from an EMBL/GenBank/DDBJ whole genome shotgun (WGS) entry which is preliminary data.</text>
</comment>
<dbReference type="GO" id="GO:0000155">
    <property type="term" value="F:phosphorelay sensor kinase activity"/>
    <property type="evidence" value="ECO:0007669"/>
    <property type="project" value="InterPro"/>
</dbReference>
<dbReference type="PROSITE" id="PS50112">
    <property type="entry name" value="PAS"/>
    <property type="match status" value="1"/>
</dbReference>
<evidence type="ECO:0000313" key="11">
    <source>
        <dbReference type="Proteomes" id="UP000471521"/>
    </source>
</evidence>
<keyword evidence="5" id="KW-0418">Kinase</keyword>
<dbReference type="InterPro" id="IPR000700">
    <property type="entry name" value="PAS-assoc_C"/>
</dbReference>
<dbReference type="CDD" id="cd00082">
    <property type="entry name" value="HisKA"/>
    <property type="match status" value="1"/>
</dbReference>
<dbReference type="Pfam" id="PF02518">
    <property type="entry name" value="HATPase_c"/>
    <property type="match status" value="1"/>
</dbReference>
<dbReference type="InterPro" id="IPR005467">
    <property type="entry name" value="His_kinase_dom"/>
</dbReference>
<evidence type="ECO:0000256" key="3">
    <source>
        <dbReference type="ARBA" id="ARBA00022553"/>
    </source>
</evidence>
<dbReference type="InterPro" id="IPR003594">
    <property type="entry name" value="HATPase_dom"/>
</dbReference>
<organism evidence="10 11">
    <name type="scientific">Halobacterium bonnevillei</name>
    <dbReference type="NCBI Taxonomy" id="2692200"/>
    <lineage>
        <taxon>Archaea</taxon>
        <taxon>Methanobacteriati</taxon>
        <taxon>Methanobacteriota</taxon>
        <taxon>Stenosarchaea group</taxon>
        <taxon>Halobacteria</taxon>
        <taxon>Halobacteriales</taxon>
        <taxon>Halobacteriaceae</taxon>
        <taxon>Halobacterium</taxon>
    </lineage>
</organism>
<feature type="domain" description="PAS" evidence="8">
    <location>
        <begin position="244"/>
        <end position="315"/>
    </location>
</feature>
<dbReference type="PANTHER" id="PTHR43711">
    <property type="entry name" value="TWO-COMPONENT HISTIDINE KINASE"/>
    <property type="match status" value="1"/>
</dbReference>
<evidence type="ECO:0000259" key="8">
    <source>
        <dbReference type="PROSITE" id="PS50112"/>
    </source>
</evidence>
<dbReference type="EMBL" id="WUUU01000093">
    <property type="protein sequence ID" value="MXR21220.1"/>
    <property type="molecule type" value="Genomic_DNA"/>
</dbReference>
<dbReference type="NCBIfam" id="TIGR00229">
    <property type="entry name" value="sensory_box"/>
    <property type="match status" value="1"/>
</dbReference>
<keyword evidence="6" id="KW-0902">Two-component regulatory system</keyword>
<dbReference type="Gene3D" id="3.30.565.10">
    <property type="entry name" value="Histidine kinase-like ATPase, C-terminal domain"/>
    <property type="match status" value="1"/>
</dbReference>
<dbReference type="InterPro" id="IPR000014">
    <property type="entry name" value="PAS"/>
</dbReference>
<dbReference type="SUPFAM" id="SSF55874">
    <property type="entry name" value="ATPase domain of HSP90 chaperone/DNA topoisomerase II/histidine kinase"/>
    <property type="match status" value="1"/>
</dbReference>
<dbReference type="PROSITE" id="PS50113">
    <property type="entry name" value="PAC"/>
    <property type="match status" value="2"/>
</dbReference>
<dbReference type="PROSITE" id="PS50109">
    <property type="entry name" value="HIS_KIN"/>
    <property type="match status" value="1"/>
</dbReference>
<dbReference type="InterPro" id="IPR036097">
    <property type="entry name" value="HisK_dim/P_sf"/>
</dbReference>
<evidence type="ECO:0000256" key="5">
    <source>
        <dbReference type="ARBA" id="ARBA00022777"/>
    </source>
</evidence>
<accession>A0A6B0SQT6</accession>
<dbReference type="InterPro" id="IPR013767">
    <property type="entry name" value="PAS_fold"/>
</dbReference>
<dbReference type="SMART" id="SM00388">
    <property type="entry name" value="HisKA"/>
    <property type="match status" value="1"/>
</dbReference>
<keyword evidence="3" id="KW-0597">Phosphoprotein</keyword>
<dbReference type="SMART" id="SM00086">
    <property type="entry name" value="PAC"/>
    <property type="match status" value="2"/>
</dbReference>
<evidence type="ECO:0000313" key="10">
    <source>
        <dbReference type="EMBL" id="MXR21220.1"/>
    </source>
</evidence>
<dbReference type="InterPro" id="IPR050736">
    <property type="entry name" value="Sensor_HK_Regulatory"/>
</dbReference>
<dbReference type="Pfam" id="PF00989">
    <property type="entry name" value="PAS"/>
    <property type="match status" value="1"/>
</dbReference>
<feature type="domain" description="PAC" evidence="9">
    <location>
        <begin position="315"/>
        <end position="369"/>
    </location>
</feature>
<dbReference type="GO" id="GO:0006355">
    <property type="term" value="P:regulation of DNA-templated transcription"/>
    <property type="evidence" value="ECO:0007669"/>
    <property type="project" value="InterPro"/>
</dbReference>
<dbReference type="InterPro" id="IPR004358">
    <property type="entry name" value="Sig_transdc_His_kin-like_C"/>
</dbReference>
<reference evidence="10 11" key="1">
    <citation type="submission" date="2019-12" db="EMBL/GenBank/DDBJ databases">
        <title>Isolation and characterization of three novel carbon monoxide-oxidizing members of Halobacteria from salione crusts and soils.</title>
        <authorList>
            <person name="Myers M.R."/>
            <person name="King G.M."/>
        </authorList>
    </citation>
    <scope>NUCLEOTIDE SEQUENCE [LARGE SCALE GENOMIC DNA]</scope>
    <source>
        <strain evidence="10 11">PCN9</strain>
    </source>
</reference>
<dbReference type="InterPro" id="IPR003661">
    <property type="entry name" value="HisK_dim/P_dom"/>
</dbReference>
<dbReference type="Gene3D" id="3.30.450.20">
    <property type="entry name" value="PAS domain"/>
    <property type="match status" value="2"/>
</dbReference>
<proteinExistence type="predicted"/>
<dbReference type="SMART" id="SM00387">
    <property type="entry name" value="HATPase_c"/>
    <property type="match status" value="1"/>
</dbReference>
<dbReference type="Gene3D" id="1.10.287.130">
    <property type="match status" value="1"/>
</dbReference>
<dbReference type="OrthoDB" id="8127at2157"/>
<evidence type="ECO:0000256" key="2">
    <source>
        <dbReference type="ARBA" id="ARBA00012438"/>
    </source>
</evidence>
<dbReference type="SUPFAM" id="SSF55785">
    <property type="entry name" value="PYP-like sensor domain (PAS domain)"/>
    <property type="match status" value="2"/>
</dbReference>
<name>A0A6B0SQT6_9EURY</name>
<dbReference type="SUPFAM" id="SSF47384">
    <property type="entry name" value="Homodimeric domain of signal transducing histidine kinase"/>
    <property type="match status" value="1"/>
</dbReference>
<gene>
    <name evidence="10" type="ORF">GRX66_11625</name>
</gene>
<evidence type="ECO:0000259" key="9">
    <source>
        <dbReference type="PROSITE" id="PS50113"/>
    </source>
</evidence>
<dbReference type="Pfam" id="PF00512">
    <property type="entry name" value="HisKA"/>
    <property type="match status" value="1"/>
</dbReference>
<evidence type="ECO:0000259" key="7">
    <source>
        <dbReference type="PROSITE" id="PS50109"/>
    </source>
</evidence>
<dbReference type="InterPro" id="IPR035965">
    <property type="entry name" value="PAS-like_dom_sf"/>
</dbReference>
<dbReference type="PRINTS" id="PR00344">
    <property type="entry name" value="BCTRLSENSOR"/>
</dbReference>
<comment type="catalytic activity">
    <reaction evidence="1">
        <text>ATP + protein L-histidine = ADP + protein N-phospho-L-histidine.</text>
        <dbReference type="EC" id="2.7.13.3"/>
    </reaction>
</comment>
<sequence>MPDTRQHSLAVASALRDEHDLDVDVLSSFEAAVERARGDDAVDCIVYAAGGHVDVDAERFGRRQDHPPSVPVVLTVDSGRDADVRRAVRCEWADDVVVRDADRADATLLAHRIERCVTRHREHATARRLRSALDRIDHGVVLATPDGRITYANPAFEALENAADPAPEPGLVDLLSVVADDSDVRAFRAAVTAGESWCGAFTVGDDNPRSMRLTANPVRDDTGDVQCVVALVDDVTEHKQRERDRRLFKEAVEHAGHVVMLTDVDGTIEYVNPAFEATTGYSAAEAVGKRPSILKSGEHDDEFYRDLWETILSGDVWQGELTNRGKNGDLYQIAQTVAPIRDGDGDIDGFVAVNTDITDRKRYESQLERERDRLEEFAKTVAHDLRNPLAIALGHAELARGRTGERDIADDLETSLTALERIDTIVDEVLTLSRQGETIRDPERVPLDQVVETAWSHTDTAAATLEVGSRVADYAVRADETRLRELLGNLFRNAVEHGSASADANALQDRVEHADPDVTVRVGRLDDGDGFYVEDDGPGLPATDYSRVFESGFTTSDDGTGFGLAIVKQIVDAHDWTITATDPPSGDDGARFEIRTSVTHAGEASRP</sequence>
<dbReference type="InterPro" id="IPR013656">
    <property type="entry name" value="PAS_4"/>
</dbReference>
<dbReference type="RefSeq" id="WP_159526714.1">
    <property type="nucleotide sequence ID" value="NZ_WUUU01000093.1"/>
</dbReference>
<feature type="domain" description="Histidine kinase" evidence="7">
    <location>
        <begin position="380"/>
        <end position="600"/>
    </location>
</feature>
<keyword evidence="4" id="KW-0808">Transferase</keyword>
<dbReference type="CDD" id="cd00130">
    <property type="entry name" value="PAS"/>
    <property type="match status" value="1"/>
</dbReference>
<keyword evidence="11" id="KW-1185">Reference proteome</keyword>
<dbReference type="EC" id="2.7.13.3" evidence="2"/>